<reference evidence="5" key="1">
    <citation type="submission" date="2019-06" db="EMBL/GenBank/DDBJ databases">
        <title>The complete genome of Emcibacter congregatus ZYLT.</title>
        <authorList>
            <person name="Zhao Z."/>
        </authorList>
    </citation>
    <scope>NUCLEOTIDE SEQUENCE [LARGE SCALE GENOMIC DNA]</scope>
    <source>
        <strain evidence="5">MCCC 1A06723</strain>
    </source>
</reference>
<dbReference type="GO" id="GO:0016740">
    <property type="term" value="F:transferase activity"/>
    <property type="evidence" value="ECO:0007669"/>
    <property type="project" value="UniProtKB-KW"/>
</dbReference>
<dbReference type="OrthoDB" id="141582at2"/>
<dbReference type="PANTHER" id="PTHR12935:SF0">
    <property type="entry name" value="GAMMA-GLUTAMYLCYCLOTRANSFERASE"/>
    <property type="match status" value="1"/>
</dbReference>
<dbReference type="GO" id="GO:0003839">
    <property type="term" value="F:gamma-glutamylcyclotransferase activity"/>
    <property type="evidence" value="ECO:0007669"/>
    <property type="project" value="InterPro"/>
</dbReference>
<accession>A0A501PFY8</accession>
<dbReference type="SUPFAM" id="SSF110857">
    <property type="entry name" value="Gamma-glutamyl cyclotransferase-like"/>
    <property type="match status" value="1"/>
</dbReference>
<gene>
    <name evidence="4" type="ORF">FIV46_13840</name>
</gene>
<name>A0A501PFY8_9PROT</name>
<evidence type="ECO:0000313" key="5">
    <source>
        <dbReference type="Proteomes" id="UP000319148"/>
    </source>
</evidence>
<dbReference type="RefSeq" id="WP_139941534.1">
    <property type="nucleotide sequence ID" value="NZ_JBHSYP010000002.1"/>
</dbReference>
<dbReference type="AlphaFoldDB" id="A0A501PFY8"/>
<feature type="binding site" evidence="3">
    <location>
        <begin position="6"/>
        <end position="11"/>
    </location>
    <ligand>
        <name>substrate</name>
    </ligand>
</feature>
<dbReference type="InterPro" id="IPR036568">
    <property type="entry name" value="GGCT-like_sf"/>
</dbReference>
<protein>
    <submittedName>
        <fullName evidence="4">Gamma-glutamylcyclotransferase</fullName>
    </submittedName>
</protein>
<evidence type="ECO:0000256" key="3">
    <source>
        <dbReference type="PIRSR" id="PIRSR617939-2"/>
    </source>
</evidence>
<dbReference type="Pfam" id="PF13772">
    <property type="entry name" value="AIG2_2"/>
    <property type="match status" value="1"/>
</dbReference>
<dbReference type="InterPro" id="IPR013024">
    <property type="entry name" value="GGCT-like"/>
</dbReference>
<feature type="binding site" evidence="3">
    <location>
        <position position="125"/>
    </location>
    <ligand>
        <name>substrate</name>
    </ligand>
</feature>
<dbReference type="EMBL" id="VFIY01000016">
    <property type="protein sequence ID" value="TPD58957.1"/>
    <property type="molecule type" value="Genomic_DNA"/>
</dbReference>
<organism evidence="4 5">
    <name type="scientific">Emcibacter nanhaiensis</name>
    <dbReference type="NCBI Taxonomy" id="1505037"/>
    <lineage>
        <taxon>Bacteria</taxon>
        <taxon>Pseudomonadati</taxon>
        <taxon>Pseudomonadota</taxon>
        <taxon>Alphaproteobacteria</taxon>
        <taxon>Emcibacterales</taxon>
        <taxon>Emcibacteraceae</taxon>
        <taxon>Emcibacter</taxon>
    </lineage>
</organism>
<evidence type="ECO:0000256" key="1">
    <source>
        <dbReference type="ARBA" id="ARBA00023239"/>
    </source>
</evidence>
<keyword evidence="4" id="KW-0808">Transferase</keyword>
<evidence type="ECO:0000313" key="4">
    <source>
        <dbReference type="EMBL" id="TPD58957.1"/>
    </source>
</evidence>
<sequence length="182" mass="20446">MSRFTYFAYGSNLLPHRLEARCPSARFLGVATAEGFGLDFSKIGQDRSGKATIFEAGNSKVIGALFELHRDDQPALDRFEGRGYGYDRHDDFEVVTLGGQKAVSCRTYIAPDEHRAEDLLPWDWYLQLVLAGTLHHDMPEDYVARFRAQSHAPHHDEAHPGRKEAHEILRAAGYHNLRPGAG</sequence>
<proteinExistence type="predicted"/>
<dbReference type="Gene3D" id="3.10.490.10">
    <property type="entry name" value="Gamma-glutamyl cyclotransferase-like"/>
    <property type="match status" value="1"/>
</dbReference>
<dbReference type="Proteomes" id="UP000319148">
    <property type="component" value="Unassembled WGS sequence"/>
</dbReference>
<keyword evidence="1" id="KW-0456">Lyase</keyword>
<comment type="caution">
    <text evidence="4">The sequence shown here is derived from an EMBL/GenBank/DDBJ whole genome shotgun (WGS) entry which is preliminary data.</text>
</comment>
<dbReference type="InterPro" id="IPR017939">
    <property type="entry name" value="G-Glutamylcylcotransferase"/>
</dbReference>
<evidence type="ECO:0000256" key="2">
    <source>
        <dbReference type="PIRSR" id="PIRSR617939-1"/>
    </source>
</evidence>
<feature type="active site" description="Proton acceptor" evidence="2">
    <location>
        <position position="80"/>
    </location>
</feature>
<keyword evidence="5" id="KW-1185">Reference proteome</keyword>
<dbReference type="PANTHER" id="PTHR12935">
    <property type="entry name" value="GAMMA-GLUTAMYLCYCLOTRANSFERASE"/>
    <property type="match status" value="1"/>
</dbReference>
<dbReference type="CDD" id="cd06661">
    <property type="entry name" value="GGCT_like"/>
    <property type="match status" value="1"/>
</dbReference>